<proteinExistence type="predicted"/>
<dbReference type="EMBL" id="CP129013">
    <property type="protein sequence ID" value="WLR44225.1"/>
    <property type="molecule type" value="Genomic_DNA"/>
</dbReference>
<name>A0ABY9K363_9BACI</name>
<sequence length="168" mass="18298">MEAARAGEAGRGFAVVAEEVKKLANQSTSATEEIFETVEQIKRGIKKISYSVDHGVTLSKEQEQSMITTTSAFDNIGEKVNGISSQLVVLQEGVQDSKIKGEKILQNVESISAVVEQTAAGSQEISASTSEQLSAFEKLAERVSELRKMSEQLDHTLVKFNIESFDDN</sequence>
<protein>
    <submittedName>
        <fullName evidence="4">Methyl-accepting chemotaxis protein</fullName>
    </submittedName>
</protein>
<keyword evidence="1 2" id="KW-0807">Transducer</keyword>
<dbReference type="Pfam" id="PF00015">
    <property type="entry name" value="MCPsignal"/>
    <property type="match status" value="1"/>
</dbReference>
<dbReference type="PROSITE" id="PS50111">
    <property type="entry name" value="CHEMOTAXIS_TRANSDUC_2"/>
    <property type="match status" value="1"/>
</dbReference>
<dbReference type="Proteomes" id="UP001197974">
    <property type="component" value="Chromosome"/>
</dbReference>
<dbReference type="Gene3D" id="1.10.287.950">
    <property type="entry name" value="Methyl-accepting chemotaxis protein"/>
    <property type="match status" value="1"/>
</dbReference>
<evidence type="ECO:0000256" key="1">
    <source>
        <dbReference type="ARBA" id="ARBA00023224"/>
    </source>
</evidence>
<accession>A0ABY9K363</accession>
<gene>
    <name evidence="4" type="ORF">LC087_01435</name>
</gene>
<organism evidence="4 5">
    <name type="scientific">Bacillus carboniphilus</name>
    <dbReference type="NCBI Taxonomy" id="86663"/>
    <lineage>
        <taxon>Bacteria</taxon>
        <taxon>Bacillati</taxon>
        <taxon>Bacillota</taxon>
        <taxon>Bacilli</taxon>
        <taxon>Bacillales</taxon>
        <taxon>Bacillaceae</taxon>
        <taxon>Bacillus</taxon>
    </lineage>
</organism>
<dbReference type="InterPro" id="IPR004089">
    <property type="entry name" value="MCPsignal_dom"/>
</dbReference>
<reference evidence="4 5" key="1">
    <citation type="submission" date="2023-06" db="EMBL/GenBank/DDBJ databases">
        <title>Five Gram-positive bacteria isolated from mangrove sediments in Shenzhen, Guangdong, China.</title>
        <authorList>
            <person name="Yu S."/>
            <person name="Zheng W."/>
            <person name="Huang Y."/>
        </authorList>
    </citation>
    <scope>NUCLEOTIDE SEQUENCE [LARGE SCALE GENOMIC DNA]</scope>
    <source>
        <strain evidence="4 5">SaN35-3</strain>
    </source>
</reference>
<dbReference type="SUPFAM" id="SSF58104">
    <property type="entry name" value="Methyl-accepting chemotaxis protein (MCP) signaling domain"/>
    <property type="match status" value="1"/>
</dbReference>
<evidence type="ECO:0000259" key="3">
    <source>
        <dbReference type="PROSITE" id="PS50111"/>
    </source>
</evidence>
<keyword evidence="5" id="KW-1185">Reference proteome</keyword>
<evidence type="ECO:0000256" key="2">
    <source>
        <dbReference type="PROSITE-ProRule" id="PRU00284"/>
    </source>
</evidence>
<evidence type="ECO:0000313" key="5">
    <source>
        <dbReference type="Proteomes" id="UP001197974"/>
    </source>
</evidence>
<dbReference type="PANTHER" id="PTHR32089:SF112">
    <property type="entry name" value="LYSOZYME-LIKE PROTEIN-RELATED"/>
    <property type="match status" value="1"/>
</dbReference>
<dbReference type="PANTHER" id="PTHR32089">
    <property type="entry name" value="METHYL-ACCEPTING CHEMOTAXIS PROTEIN MCPB"/>
    <property type="match status" value="1"/>
</dbReference>
<evidence type="ECO:0000313" key="4">
    <source>
        <dbReference type="EMBL" id="WLR44225.1"/>
    </source>
</evidence>
<feature type="domain" description="Methyl-accepting transducer" evidence="3">
    <location>
        <begin position="1"/>
        <end position="126"/>
    </location>
</feature>